<dbReference type="InParanoid" id="A0A2P5FYN6"/>
<dbReference type="Proteomes" id="UP000237000">
    <property type="component" value="Unassembled WGS sequence"/>
</dbReference>
<protein>
    <submittedName>
        <fullName evidence="2">Uncharacterized protein</fullName>
    </submittedName>
</protein>
<name>A0A2P5FYN6_TREOI</name>
<feature type="compositionally biased region" description="Polar residues" evidence="1">
    <location>
        <begin position="222"/>
        <end position="233"/>
    </location>
</feature>
<proteinExistence type="predicted"/>
<evidence type="ECO:0000313" key="3">
    <source>
        <dbReference type="Proteomes" id="UP000237000"/>
    </source>
</evidence>
<feature type="compositionally biased region" description="Basic and acidic residues" evidence="1">
    <location>
        <begin position="454"/>
        <end position="482"/>
    </location>
</feature>
<comment type="caution">
    <text evidence="2">The sequence shown here is derived from an EMBL/GenBank/DDBJ whole genome shotgun (WGS) entry which is preliminary data.</text>
</comment>
<feature type="region of interest" description="Disordered" evidence="1">
    <location>
        <begin position="131"/>
        <end position="204"/>
    </location>
</feature>
<dbReference type="AlphaFoldDB" id="A0A2P5FYN6"/>
<feature type="region of interest" description="Disordered" evidence="1">
    <location>
        <begin position="503"/>
        <end position="522"/>
    </location>
</feature>
<feature type="region of interest" description="Disordered" evidence="1">
    <location>
        <begin position="1"/>
        <end position="52"/>
    </location>
</feature>
<evidence type="ECO:0000256" key="1">
    <source>
        <dbReference type="SAM" id="MobiDB-lite"/>
    </source>
</evidence>
<evidence type="ECO:0000313" key="2">
    <source>
        <dbReference type="EMBL" id="POO02905.1"/>
    </source>
</evidence>
<feature type="region of interest" description="Disordered" evidence="1">
    <location>
        <begin position="448"/>
        <end position="482"/>
    </location>
</feature>
<feature type="region of interest" description="Disordered" evidence="1">
    <location>
        <begin position="344"/>
        <end position="370"/>
    </location>
</feature>
<organism evidence="2 3">
    <name type="scientific">Trema orientale</name>
    <name type="common">Charcoal tree</name>
    <name type="synonym">Celtis orientalis</name>
    <dbReference type="NCBI Taxonomy" id="63057"/>
    <lineage>
        <taxon>Eukaryota</taxon>
        <taxon>Viridiplantae</taxon>
        <taxon>Streptophyta</taxon>
        <taxon>Embryophyta</taxon>
        <taxon>Tracheophyta</taxon>
        <taxon>Spermatophyta</taxon>
        <taxon>Magnoliopsida</taxon>
        <taxon>eudicotyledons</taxon>
        <taxon>Gunneridae</taxon>
        <taxon>Pentapetalae</taxon>
        <taxon>rosids</taxon>
        <taxon>fabids</taxon>
        <taxon>Rosales</taxon>
        <taxon>Cannabaceae</taxon>
        <taxon>Trema</taxon>
    </lineage>
</organism>
<accession>A0A2P5FYN6</accession>
<dbReference type="FunCoup" id="A0A2P5FYN6">
    <property type="interactions" value="2602"/>
</dbReference>
<sequence length="744" mass="80953">MHAHPRHRSPGNGYNRSSTATATAPAGAFHGPADYPNFNRGGRPNSFPPPRKADIFVEAGRLAAEYLVSQGLLPPTVLSSNSNSKWPNGYGSGSGSGSGSFSLKRLLRQPPQEPEHLQLGQEARTSALARLGDAGGSSRRRFVEEEHSPSGFRNPPRGGRRRFARASASDWGRDYSRSGGAASFHDHNRLSDADADDDTVSDHQGSKDVVVVVVDTLQHKSLTNDVSSKTPPDSGTPDLDDMDSRAKPSSSSSSSAAAFAFSSDSSQTTQEPEKTTSDDGSRNLNAGIGAAKLKDIASVDETVKQQNVIIKESEGDSSNNTTDLLTSLTMWCKFAKVPTRIRSSLTSRSTKADPAPAAEVEQASATSPLRKMEVSVAEDSLAGSSSDALLHRTHDFKRFNSEILRAPSVENVGGSGPLYDLQHGKCERSLSLPNRAFACDNERELSQGALEYSSSDKEKERERGEKRALEDGDMREGAKRPRDWPLSVVMEASGCFNISNLSQKNVSSREEEEEGASSGDRVIMDVDHDNSVVRNSQFSKDGDKPRVDLSQEKQLFPSSFKICDLNLMEVSETHENHDGDPIIIYPTLSEMKREAVPVDIDLSISNSNVSGENSKRPVDSKEIEVIDLENDSAQEDKDLVIEDRKTETVYTDLEGFPNHAQTTGDIPDVQDGLGLMISELLGNEFPNCSSVPEHINPMHNDIGLHNGEGALADDDSIYMSLGEIPLTFLRPWEQPPPQEYEKPF</sequence>
<dbReference type="OrthoDB" id="765741at2759"/>
<feature type="compositionally biased region" description="Low complexity" evidence="1">
    <location>
        <begin position="19"/>
        <end position="33"/>
    </location>
</feature>
<dbReference type="InterPro" id="IPR040276">
    <property type="entry name" value="At4g26450-like"/>
</dbReference>
<keyword evidence="3" id="KW-1185">Reference proteome</keyword>
<dbReference type="EMBL" id="JXTC01000003">
    <property type="protein sequence ID" value="POO02905.1"/>
    <property type="molecule type" value="Genomic_DNA"/>
</dbReference>
<feature type="region of interest" description="Disordered" evidence="1">
    <location>
        <begin position="222"/>
        <end position="283"/>
    </location>
</feature>
<dbReference type="PANTHER" id="PTHR36056:SF1">
    <property type="entry name" value="PROTEIN, PUTATIVE-RELATED"/>
    <property type="match status" value="1"/>
</dbReference>
<feature type="compositionally biased region" description="Low complexity" evidence="1">
    <location>
        <begin position="249"/>
        <end position="266"/>
    </location>
</feature>
<dbReference type="STRING" id="63057.A0A2P5FYN6"/>
<dbReference type="PANTHER" id="PTHR36056">
    <property type="entry name" value="PROTEIN, PUTATIVE-RELATED"/>
    <property type="match status" value="1"/>
</dbReference>
<reference evidence="3" key="1">
    <citation type="submission" date="2016-06" db="EMBL/GenBank/DDBJ databases">
        <title>Parallel loss of symbiosis genes in relatives of nitrogen-fixing non-legume Parasponia.</title>
        <authorList>
            <person name="Van Velzen R."/>
            <person name="Holmer R."/>
            <person name="Bu F."/>
            <person name="Rutten L."/>
            <person name="Van Zeijl A."/>
            <person name="Liu W."/>
            <person name="Santuari L."/>
            <person name="Cao Q."/>
            <person name="Sharma T."/>
            <person name="Shen D."/>
            <person name="Roswanjaya Y."/>
            <person name="Wardhani T."/>
            <person name="Kalhor M.S."/>
            <person name="Jansen J."/>
            <person name="Van den Hoogen J."/>
            <person name="Gungor B."/>
            <person name="Hartog M."/>
            <person name="Hontelez J."/>
            <person name="Verver J."/>
            <person name="Yang W.-C."/>
            <person name="Schijlen E."/>
            <person name="Repin R."/>
            <person name="Schilthuizen M."/>
            <person name="Schranz E."/>
            <person name="Heidstra R."/>
            <person name="Miyata K."/>
            <person name="Fedorova E."/>
            <person name="Kohlen W."/>
            <person name="Bisseling T."/>
            <person name="Smit S."/>
            <person name="Geurts R."/>
        </authorList>
    </citation>
    <scope>NUCLEOTIDE SEQUENCE [LARGE SCALE GENOMIC DNA]</scope>
    <source>
        <strain evidence="3">cv. RG33-2</strain>
    </source>
</reference>
<feature type="compositionally biased region" description="Basic and acidic residues" evidence="1">
    <location>
        <begin position="271"/>
        <end position="281"/>
    </location>
</feature>
<gene>
    <name evidence="2" type="ORF">TorRG33x02_009660</name>
</gene>